<gene>
    <name evidence="1" type="ORF">QFC19_007657</name>
</gene>
<sequence length="116" mass="12476">MSLHRFKIVIYVPLTHEQAVKQAGPTPGTLKVFQAGAGQIGAYKDVSFSTPGTGGFTPLEGAHPAIGSVGKGETVDEVRIEVTAVGTEVVREAVRRVKAVHPYEEVVVDVYRLEEF</sequence>
<dbReference type="EMBL" id="JASBWR010000103">
    <property type="protein sequence ID" value="KAJ9095202.1"/>
    <property type="molecule type" value="Genomic_DNA"/>
</dbReference>
<organism evidence="1 2">
    <name type="scientific">Naganishia cerealis</name>
    <dbReference type="NCBI Taxonomy" id="610337"/>
    <lineage>
        <taxon>Eukaryota</taxon>
        <taxon>Fungi</taxon>
        <taxon>Dikarya</taxon>
        <taxon>Basidiomycota</taxon>
        <taxon>Agaricomycotina</taxon>
        <taxon>Tremellomycetes</taxon>
        <taxon>Filobasidiales</taxon>
        <taxon>Filobasidiaceae</taxon>
        <taxon>Naganishia</taxon>
    </lineage>
</organism>
<evidence type="ECO:0000313" key="1">
    <source>
        <dbReference type="EMBL" id="KAJ9095202.1"/>
    </source>
</evidence>
<dbReference type="Proteomes" id="UP001241377">
    <property type="component" value="Unassembled WGS sequence"/>
</dbReference>
<reference evidence="1" key="1">
    <citation type="submission" date="2023-04" db="EMBL/GenBank/DDBJ databases">
        <title>Draft Genome sequencing of Naganishia species isolated from polar environments using Oxford Nanopore Technology.</title>
        <authorList>
            <person name="Leo P."/>
            <person name="Venkateswaran K."/>
        </authorList>
    </citation>
    <scope>NUCLEOTIDE SEQUENCE</scope>
    <source>
        <strain evidence="1">MNA-CCFEE 5261</strain>
    </source>
</reference>
<proteinExistence type="predicted"/>
<protein>
    <submittedName>
        <fullName evidence="1">Uncharacterized protein</fullName>
    </submittedName>
</protein>
<evidence type="ECO:0000313" key="2">
    <source>
        <dbReference type="Proteomes" id="UP001241377"/>
    </source>
</evidence>
<name>A0ACC2V899_9TREE</name>
<comment type="caution">
    <text evidence="1">The sequence shown here is derived from an EMBL/GenBank/DDBJ whole genome shotgun (WGS) entry which is preliminary data.</text>
</comment>
<keyword evidence="2" id="KW-1185">Reference proteome</keyword>
<accession>A0ACC2V899</accession>